<name>A0AAW3FBR3_9BACT</name>
<organism evidence="1 2">
    <name type="scientific">Prevotella histicola JCM 15637 = DNF00424</name>
    <dbReference type="NCBI Taxonomy" id="1236504"/>
    <lineage>
        <taxon>Bacteria</taxon>
        <taxon>Pseudomonadati</taxon>
        <taxon>Bacteroidota</taxon>
        <taxon>Bacteroidia</taxon>
        <taxon>Bacteroidales</taxon>
        <taxon>Prevotellaceae</taxon>
        <taxon>Prevotella</taxon>
    </lineage>
</organism>
<sequence length="94" mass="11136">MLVAVAKLVVLPYMTAKKDVILYKIYVKNYCFYTLFIYIAPFPAQHAMVDGKPSKHRRKTRRNAFIVRKNQNRKTKEALLHCKRCPFTLQNMPF</sequence>
<accession>A0AAW3FBR3</accession>
<gene>
    <name evidence="1" type="ORF">HMPREF2132_12520</name>
</gene>
<dbReference type="EMBL" id="JRNJ01000106">
    <property type="protein sequence ID" value="KGF24518.1"/>
    <property type="molecule type" value="Genomic_DNA"/>
</dbReference>
<evidence type="ECO:0000313" key="1">
    <source>
        <dbReference type="EMBL" id="KGF24518.1"/>
    </source>
</evidence>
<proteinExistence type="predicted"/>
<dbReference type="Proteomes" id="UP000029533">
    <property type="component" value="Unassembled WGS sequence"/>
</dbReference>
<dbReference type="AlphaFoldDB" id="A0AAW3FBR3"/>
<protein>
    <submittedName>
        <fullName evidence="1">Uncharacterized protein</fullName>
    </submittedName>
</protein>
<comment type="caution">
    <text evidence="1">The sequence shown here is derived from an EMBL/GenBank/DDBJ whole genome shotgun (WGS) entry which is preliminary data.</text>
</comment>
<evidence type="ECO:0000313" key="2">
    <source>
        <dbReference type="Proteomes" id="UP000029533"/>
    </source>
</evidence>
<reference evidence="1 2" key="1">
    <citation type="submission" date="2014-07" db="EMBL/GenBank/DDBJ databases">
        <authorList>
            <person name="McCorrison J."/>
            <person name="Sanka R."/>
            <person name="Torralba M."/>
            <person name="Gillis M."/>
            <person name="Haft D.H."/>
            <person name="Methe B."/>
            <person name="Sutton G."/>
            <person name="Nelson K.E."/>
        </authorList>
    </citation>
    <scope>NUCLEOTIDE SEQUENCE [LARGE SCALE GENOMIC DNA]</scope>
    <source>
        <strain evidence="1 2">DNF00424</strain>
    </source>
</reference>